<dbReference type="Proteomes" id="UP001236652">
    <property type="component" value="Chromosome"/>
</dbReference>
<accession>A0ABY8UYK4</accession>
<dbReference type="Pfam" id="PF09684">
    <property type="entry name" value="Tail_P2_I"/>
    <property type="match status" value="1"/>
</dbReference>
<organism evidence="1 2">
    <name type="scientific">Pontibacillus chungwhensis</name>
    <dbReference type="NCBI Taxonomy" id="265426"/>
    <lineage>
        <taxon>Bacteria</taxon>
        <taxon>Bacillati</taxon>
        <taxon>Bacillota</taxon>
        <taxon>Bacilli</taxon>
        <taxon>Bacillales</taxon>
        <taxon>Bacillaceae</taxon>
        <taxon>Pontibacillus</taxon>
    </lineage>
</organism>
<dbReference type="EMBL" id="CP126446">
    <property type="protein sequence ID" value="WIF98745.1"/>
    <property type="molecule type" value="Genomic_DNA"/>
</dbReference>
<sequence>MIDLQTFTLAGLLPSSLKDEDTASLASAFDKELRRVITRIPKTIIENNLMDLEEPLLDVLAWEKHVDFYEPELSIETKRQLIKDSEMLHKYKGTPWAVERLVSTVFEKGAVKEWFEYGGDPYHFKVEIEGAFSAEKDIDRLGKLIQKAKNIRSKFEGFSINMPKSIITLKEASHFFKVPYKITNRFHTDDRQGTGISSPLNFENKPYYFPVNYPVCGTFKTASVKEKSTSFLSTGQVLSVYEEVNQWPYNPY</sequence>
<keyword evidence="2" id="KW-1185">Reference proteome</keyword>
<dbReference type="InterPro" id="IPR006521">
    <property type="entry name" value="Tail_protein_I"/>
</dbReference>
<dbReference type="RefSeq" id="WP_231418516.1">
    <property type="nucleotide sequence ID" value="NZ_CP126446.1"/>
</dbReference>
<evidence type="ECO:0000313" key="1">
    <source>
        <dbReference type="EMBL" id="WIF98745.1"/>
    </source>
</evidence>
<reference evidence="1 2" key="1">
    <citation type="submission" date="2023-05" db="EMBL/GenBank/DDBJ databases">
        <title>Comparative genomics reveals the evidence of polycyclic aromatic hydrocarbons degradation in moderately halophilic genus Pontibacillus.</title>
        <authorList>
            <person name="Yang H."/>
            <person name="Qian Z."/>
        </authorList>
    </citation>
    <scope>NUCLEOTIDE SEQUENCE [LARGE SCALE GENOMIC DNA]</scope>
    <source>
        <strain evidence="2">HN14</strain>
    </source>
</reference>
<dbReference type="NCBIfam" id="TIGR01634">
    <property type="entry name" value="tail_P2_I"/>
    <property type="match status" value="1"/>
</dbReference>
<gene>
    <name evidence="1" type="ORF">QNI29_03580</name>
</gene>
<proteinExistence type="predicted"/>
<evidence type="ECO:0000313" key="2">
    <source>
        <dbReference type="Proteomes" id="UP001236652"/>
    </source>
</evidence>
<protein>
    <submittedName>
        <fullName evidence="1">Phage tail protein I</fullName>
    </submittedName>
</protein>
<name>A0ABY8UYK4_9BACI</name>